<accession>A0A6S7GA23</accession>
<organism evidence="7 8">
    <name type="scientific">Paramuricea clavata</name>
    <name type="common">Red gorgonian</name>
    <name type="synonym">Violescent sea-whip</name>
    <dbReference type="NCBI Taxonomy" id="317549"/>
    <lineage>
        <taxon>Eukaryota</taxon>
        <taxon>Metazoa</taxon>
        <taxon>Cnidaria</taxon>
        <taxon>Anthozoa</taxon>
        <taxon>Octocorallia</taxon>
        <taxon>Malacalcyonacea</taxon>
        <taxon>Plexauridae</taxon>
        <taxon>Paramuricea</taxon>
    </lineage>
</organism>
<evidence type="ECO:0000313" key="7">
    <source>
        <dbReference type="EMBL" id="CAB3987763.1"/>
    </source>
</evidence>
<keyword evidence="3" id="KW-0206">Cytoskeleton</keyword>
<feature type="non-terminal residue" evidence="7">
    <location>
        <position position="1"/>
    </location>
</feature>
<gene>
    <name evidence="7" type="ORF">PACLA_8A045623</name>
</gene>
<dbReference type="PANTHER" id="PTHR20544">
    <property type="entry name" value="CENTROSOMAL PROTEIN CEP135"/>
    <property type="match status" value="1"/>
</dbReference>
<keyword evidence="8" id="KW-1185">Reference proteome</keyword>
<dbReference type="OrthoDB" id="10254663at2759"/>
<evidence type="ECO:0000256" key="2">
    <source>
        <dbReference type="ARBA" id="ARBA00022490"/>
    </source>
</evidence>
<comment type="similarity">
    <text evidence="4">Belongs to the CEP135/TSGA10 family.</text>
</comment>
<keyword evidence="5" id="KW-0175">Coiled coil</keyword>
<keyword evidence="2" id="KW-0963">Cytoplasm</keyword>
<comment type="subcellular location">
    <subcellularLocation>
        <location evidence="1">Cytoplasm</location>
        <location evidence="1">Cytoskeleton</location>
        <location evidence="1">Microtubule organizing center</location>
        <location evidence="1">Centrosome</location>
        <location evidence="1">Centriole</location>
    </subcellularLocation>
</comment>
<proteinExistence type="inferred from homology"/>
<name>A0A6S7GA23_PARCT</name>
<dbReference type="PANTHER" id="PTHR20544:SF0">
    <property type="entry name" value="NUCLEOPROTEIN TPR_MLP1 DOMAIN-CONTAINING PROTEIN"/>
    <property type="match status" value="1"/>
</dbReference>
<dbReference type="GO" id="GO:0005814">
    <property type="term" value="C:centriole"/>
    <property type="evidence" value="ECO:0007669"/>
    <property type="project" value="UniProtKB-SubCell"/>
</dbReference>
<evidence type="ECO:0000256" key="1">
    <source>
        <dbReference type="ARBA" id="ARBA00004114"/>
    </source>
</evidence>
<feature type="coiled-coil region" evidence="5">
    <location>
        <begin position="4"/>
        <end position="101"/>
    </location>
</feature>
<sequence length="300" mass="34531">DHEKEELLEQFRALSSEAEKLVTDARVSEGEVSNYKTELRQKMQEDLELKEKLRSLQVELDQRAVNEQSYEIQLSNLTKSLQTMEEQLRQSDEEKEGLLADLSAVRELCVKLDQMRDSLSRQVASKSMDKDELHQMFSDAQEEIDTLKSQVFHEKSNVKSLEGILSATRSREYLDKKSLEDTLDEVDQLRSRLSTSDKDKLLQRQELQTLRTTSERLSSEVSELRKQLISEKYEKERAARRKSAPIKSGKTATSRSSVDRGRGDSDFMQTLPRGRSSPLSFLGTRHDSVISPINHHDKDL</sequence>
<protein>
    <submittedName>
        <fullName evidence="7">Uncharacterized protein</fullName>
    </submittedName>
</protein>
<evidence type="ECO:0000256" key="3">
    <source>
        <dbReference type="ARBA" id="ARBA00023212"/>
    </source>
</evidence>
<evidence type="ECO:0000313" key="8">
    <source>
        <dbReference type="Proteomes" id="UP001152795"/>
    </source>
</evidence>
<dbReference type="EMBL" id="CACRXK020001229">
    <property type="protein sequence ID" value="CAB3987763.1"/>
    <property type="molecule type" value="Genomic_DNA"/>
</dbReference>
<evidence type="ECO:0000256" key="4">
    <source>
        <dbReference type="ARBA" id="ARBA00038123"/>
    </source>
</evidence>
<evidence type="ECO:0000256" key="6">
    <source>
        <dbReference type="SAM" id="MobiDB-lite"/>
    </source>
</evidence>
<evidence type="ECO:0000256" key="5">
    <source>
        <dbReference type="SAM" id="Coils"/>
    </source>
</evidence>
<dbReference type="InterPro" id="IPR051877">
    <property type="entry name" value="Centriole_BasalBody_StrucProt"/>
</dbReference>
<reference evidence="7" key="1">
    <citation type="submission" date="2020-04" db="EMBL/GenBank/DDBJ databases">
        <authorList>
            <person name="Alioto T."/>
            <person name="Alioto T."/>
            <person name="Gomez Garrido J."/>
        </authorList>
    </citation>
    <scope>NUCLEOTIDE SEQUENCE</scope>
    <source>
        <strain evidence="7">A484AB</strain>
    </source>
</reference>
<dbReference type="Proteomes" id="UP001152795">
    <property type="component" value="Unassembled WGS sequence"/>
</dbReference>
<comment type="caution">
    <text evidence="7">The sequence shown here is derived from an EMBL/GenBank/DDBJ whole genome shotgun (WGS) entry which is preliminary data.</text>
</comment>
<feature type="region of interest" description="Disordered" evidence="6">
    <location>
        <begin position="234"/>
        <end position="300"/>
    </location>
</feature>
<dbReference type="AlphaFoldDB" id="A0A6S7GA23"/>
<feature type="compositionally biased region" description="Basic and acidic residues" evidence="6">
    <location>
        <begin position="284"/>
        <end position="300"/>
    </location>
</feature>